<accession>A0A9W5S214</accession>
<dbReference type="EMBL" id="JFHU01000113">
    <property type="protein sequence ID" value="EXX88906.1"/>
    <property type="molecule type" value="Genomic_DNA"/>
</dbReference>
<dbReference type="GO" id="GO:0005886">
    <property type="term" value="C:plasma membrane"/>
    <property type="evidence" value="ECO:0007669"/>
    <property type="project" value="TreeGrafter"/>
</dbReference>
<keyword evidence="1" id="KW-0472">Membrane</keyword>
<dbReference type="InterPro" id="IPR036259">
    <property type="entry name" value="MFS_trans_sf"/>
</dbReference>
<dbReference type="AlphaFoldDB" id="A0A9W5S214"/>
<proteinExistence type="predicted"/>
<reference evidence="2 3" key="1">
    <citation type="submission" date="2014-02" db="EMBL/GenBank/DDBJ databases">
        <title>Genome sequence of Paenibacillus darwinianus reveals adaptive mechanisms for survival in Antarctic soils.</title>
        <authorList>
            <person name="Dsouza M."/>
            <person name="Taylor M.W."/>
            <person name="Turner S.J."/>
            <person name="Aislabie J."/>
        </authorList>
    </citation>
    <scope>NUCLEOTIDE SEQUENCE [LARGE SCALE GENOMIC DNA]</scope>
    <source>
        <strain evidence="2 3">CE1</strain>
    </source>
</reference>
<dbReference type="PANTHER" id="PTHR43129:SF1">
    <property type="entry name" value="FOSMIDOMYCIN RESISTANCE PROTEIN"/>
    <property type="match status" value="1"/>
</dbReference>
<keyword evidence="1" id="KW-1133">Transmembrane helix</keyword>
<keyword evidence="1" id="KW-0812">Transmembrane</keyword>
<dbReference type="PANTHER" id="PTHR43129">
    <property type="entry name" value="FOSMIDOMYCIN RESISTANCE PROTEIN"/>
    <property type="match status" value="1"/>
</dbReference>
<organism evidence="2 3">
    <name type="scientific">Paenibacillus darwinianus</name>
    <dbReference type="NCBI Taxonomy" id="1380763"/>
    <lineage>
        <taxon>Bacteria</taxon>
        <taxon>Bacillati</taxon>
        <taxon>Bacillota</taxon>
        <taxon>Bacilli</taxon>
        <taxon>Bacillales</taxon>
        <taxon>Paenibacillaceae</taxon>
        <taxon>Paenibacillus</taxon>
    </lineage>
</organism>
<dbReference type="Proteomes" id="UP000053750">
    <property type="component" value="Unassembled WGS sequence"/>
</dbReference>
<dbReference type="SUPFAM" id="SSF103473">
    <property type="entry name" value="MFS general substrate transporter"/>
    <property type="match status" value="1"/>
</dbReference>
<keyword evidence="3" id="KW-1185">Reference proteome</keyword>
<name>A0A9W5S214_9BACL</name>
<evidence type="ECO:0000256" key="1">
    <source>
        <dbReference type="SAM" id="Phobius"/>
    </source>
</evidence>
<dbReference type="RefSeq" id="WP_190287445.1">
    <property type="nucleotide sequence ID" value="NZ_KK082134.1"/>
</dbReference>
<gene>
    <name evidence="2" type="ORF">BG53_01195</name>
</gene>
<feature type="transmembrane region" description="Helical" evidence="1">
    <location>
        <begin position="29"/>
        <end position="50"/>
    </location>
</feature>
<evidence type="ECO:0008006" key="4">
    <source>
        <dbReference type="Google" id="ProtNLM"/>
    </source>
</evidence>
<comment type="caution">
    <text evidence="2">The sequence shown here is derived from an EMBL/GenBank/DDBJ whole genome shotgun (WGS) entry which is preliminary data.</text>
</comment>
<evidence type="ECO:0000313" key="2">
    <source>
        <dbReference type="EMBL" id="EXX88906.1"/>
    </source>
</evidence>
<sequence>MAVIGFVRMSGLSVSVVYAQELLPGNVGLASGLITGLAFGMGALGGVVLGNVGYYYGSMAPVIRACSYLPLFGLLAFMLPKDRRPIAETHRKVPLHAGPAK</sequence>
<feature type="transmembrane region" description="Helical" evidence="1">
    <location>
        <begin position="62"/>
        <end position="79"/>
    </location>
</feature>
<protein>
    <recommendedName>
        <fullName evidence="4">Major facilitator superfamily (MFS) profile domain-containing protein</fullName>
    </recommendedName>
</protein>
<evidence type="ECO:0000313" key="3">
    <source>
        <dbReference type="Proteomes" id="UP000053750"/>
    </source>
</evidence>